<dbReference type="EMBL" id="MG770228">
    <property type="protein sequence ID" value="AUV59075.1"/>
    <property type="molecule type" value="Genomic_DNA"/>
</dbReference>
<reference evidence="1 2" key="1">
    <citation type="submission" date="2018-01" db="EMBL/GenBank/DDBJ databases">
        <title>Characterization of the virulent Escherichia coli phage PMBT57 of the N4-like group with a broad host range.</title>
        <authorList>
            <person name="Koberg S."/>
            <person name="Brinks E."/>
        </authorList>
    </citation>
    <scope>NUCLEOTIDE SEQUENCE [LARGE SCALE GENOMIC DNA]</scope>
</reference>
<name>A0A2K9VA41_9CAUD</name>
<sequence length="121" mass="13880">MNIRPNEVYGINLEYTTNKPALFHCGSTNLFHAMCGNTKPLYLPESDDTHALLGNWFLEGKDISTILLEPRKKVAIPTNAWNNEVIYFLAPEGFEPVIEQNHFNHAVTFYFRETSKLSAYK</sequence>
<dbReference type="Proteomes" id="UP000241665">
    <property type="component" value="Segment"/>
</dbReference>
<evidence type="ECO:0000313" key="2">
    <source>
        <dbReference type="Proteomes" id="UP000241665"/>
    </source>
</evidence>
<proteinExistence type="predicted"/>
<organism evidence="1 2">
    <name type="scientific">Escherichia phage PMBT57</name>
    <dbReference type="NCBI Taxonomy" id="2079259"/>
    <lineage>
        <taxon>Viruses</taxon>
        <taxon>Duplodnaviria</taxon>
        <taxon>Heunggongvirae</taxon>
        <taxon>Uroviricota</taxon>
        <taxon>Caudoviricetes</taxon>
        <taxon>Schitoviridae</taxon>
        <taxon>Enquatrovirinae</taxon>
        <taxon>Enquatrovirus</taxon>
        <taxon>Enquatrovirus N4</taxon>
    </lineage>
</organism>
<evidence type="ECO:0000313" key="1">
    <source>
        <dbReference type="EMBL" id="AUV59075.1"/>
    </source>
</evidence>
<accession>A0A2K9VA41</accession>
<protein>
    <submittedName>
        <fullName evidence="1">Uncharacterized protein</fullName>
    </submittedName>
</protein>